<dbReference type="Pfam" id="PF00100">
    <property type="entry name" value="Zona_pellucida"/>
    <property type="match status" value="1"/>
</dbReference>
<dbReference type="PANTHER" id="PTHR14002">
    <property type="entry name" value="ENDOGLIN/TGF-BETA RECEPTOR TYPE III"/>
    <property type="match status" value="1"/>
</dbReference>
<keyword evidence="5" id="KW-1185">Reference proteome</keyword>
<dbReference type="RefSeq" id="XP_002732423.1">
    <property type="nucleotide sequence ID" value="XM_002732377.1"/>
</dbReference>
<gene>
    <name evidence="6" type="primary">LOC100368462</name>
</gene>
<evidence type="ECO:0000256" key="3">
    <source>
        <dbReference type="SAM" id="SignalP"/>
    </source>
</evidence>
<proteinExistence type="predicted"/>
<feature type="domain" description="ZP" evidence="4">
    <location>
        <begin position="192"/>
        <end position="453"/>
    </location>
</feature>
<protein>
    <submittedName>
        <fullName evidence="6">Oncoprotein-induced transcript 3 protein-like</fullName>
    </submittedName>
</protein>
<accession>A0ABM0GLA5</accession>
<dbReference type="InterPro" id="IPR055355">
    <property type="entry name" value="ZP-C"/>
</dbReference>
<dbReference type="Gene3D" id="2.60.40.4100">
    <property type="entry name" value="Zona pellucida, ZP-C domain"/>
    <property type="match status" value="1"/>
</dbReference>
<name>A0ABM0GLA5_SACKO</name>
<dbReference type="PROSITE" id="PS50092">
    <property type="entry name" value="TSP1"/>
    <property type="match status" value="1"/>
</dbReference>
<keyword evidence="1 3" id="KW-0732">Signal</keyword>
<keyword evidence="2" id="KW-1015">Disulfide bond</keyword>
<evidence type="ECO:0000313" key="5">
    <source>
        <dbReference type="Proteomes" id="UP000694865"/>
    </source>
</evidence>
<dbReference type="Proteomes" id="UP000694865">
    <property type="component" value="Unplaced"/>
</dbReference>
<organism evidence="5 6">
    <name type="scientific">Saccoglossus kowalevskii</name>
    <name type="common">Acorn worm</name>
    <dbReference type="NCBI Taxonomy" id="10224"/>
    <lineage>
        <taxon>Eukaryota</taxon>
        <taxon>Metazoa</taxon>
        <taxon>Hemichordata</taxon>
        <taxon>Enteropneusta</taxon>
        <taxon>Harrimaniidae</taxon>
        <taxon>Saccoglossus</taxon>
    </lineage>
</organism>
<evidence type="ECO:0000256" key="2">
    <source>
        <dbReference type="ARBA" id="ARBA00023157"/>
    </source>
</evidence>
<sequence>MEIIRCLSMIWFFGVITCDSMDNATWSNWSEWTDCNLIDGICNNGTMDGIKYRMRTCIVPPCNGDIYGQEDCTVECSDVCKRDGYQLRHLTFRYDDDCHLCACYQGNMNCPHVYCDIMGSCDVNECDRTCPVGSPLENKLGETVFCSIQDKYAFPLVDIIECPTGYSCHVVNNTQVDFVSSVCCPDYEFSVTCDNDKLSISLEENWILKALSLQTANVQNFHLTDVSCTGKRVTVDGNVIYVFETGLNDCGTEVTEMEIEGVHRILYTNYVHSKRGTMIAKMECCFDTEYTIAPMHIVANPCHVDVTLVGSGTFTVENALCTNDTFAALFDPTAFPIAICDGVLIYFEIGCITIDPGLELFVETCFATDNFDPTDSNSVHADLIEDGCLNEDTMVEYTSPNPQWTKRYGWDAYNMVNDRPDGEENIDIYIHCNVVICKAGEVGTRCSEGCLGRKKRSVYDSKFTSGSSIIIQGPLKKSSNCEA</sequence>
<evidence type="ECO:0000256" key="1">
    <source>
        <dbReference type="ARBA" id="ARBA00022729"/>
    </source>
</evidence>
<dbReference type="Gene3D" id="2.60.40.3210">
    <property type="entry name" value="Zona pellucida, ZP-N domain"/>
    <property type="match status" value="1"/>
</dbReference>
<dbReference type="InterPro" id="IPR000884">
    <property type="entry name" value="TSP1_rpt"/>
</dbReference>
<evidence type="ECO:0000313" key="6">
    <source>
        <dbReference type="RefSeq" id="XP_002732423.1"/>
    </source>
</evidence>
<feature type="signal peptide" evidence="3">
    <location>
        <begin position="1"/>
        <end position="18"/>
    </location>
</feature>
<dbReference type="SMART" id="SM00241">
    <property type="entry name" value="ZP"/>
    <property type="match status" value="1"/>
</dbReference>
<evidence type="ECO:0000259" key="4">
    <source>
        <dbReference type="PROSITE" id="PS51034"/>
    </source>
</evidence>
<dbReference type="PANTHER" id="PTHR14002:SF59">
    <property type="entry name" value="CUB AND ZONA PELLUCIDA-LIKE DOMAIN-CONTAINING PROTEIN 1-RELATED"/>
    <property type="match status" value="1"/>
</dbReference>
<feature type="chain" id="PRO_5046371355" evidence="3">
    <location>
        <begin position="19"/>
        <end position="483"/>
    </location>
</feature>
<dbReference type="InterPro" id="IPR042235">
    <property type="entry name" value="ZP-C_dom"/>
</dbReference>
<reference evidence="6" key="1">
    <citation type="submission" date="2025-08" db="UniProtKB">
        <authorList>
            <consortium name="RefSeq"/>
        </authorList>
    </citation>
    <scope>IDENTIFICATION</scope>
    <source>
        <tissue evidence="6">Testes</tissue>
    </source>
</reference>
<dbReference type="PROSITE" id="PS51034">
    <property type="entry name" value="ZP_2"/>
    <property type="match status" value="1"/>
</dbReference>
<dbReference type="InterPro" id="IPR001507">
    <property type="entry name" value="ZP_dom"/>
</dbReference>
<dbReference type="GeneID" id="100368462"/>